<name>A0A9X1TZ36_9BACT</name>
<dbReference type="Gene3D" id="3.40.50.280">
    <property type="entry name" value="Cobalamin-binding domain"/>
    <property type="match status" value="1"/>
</dbReference>
<dbReference type="Pfam" id="PF13411">
    <property type="entry name" value="MerR_1"/>
    <property type="match status" value="1"/>
</dbReference>
<dbReference type="GO" id="GO:0031419">
    <property type="term" value="F:cobalamin binding"/>
    <property type="evidence" value="ECO:0007669"/>
    <property type="project" value="InterPro"/>
</dbReference>
<dbReference type="SMART" id="SM00422">
    <property type="entry name" value="HTH_MERR"/>
    <property type="match status" value="1"/>
</dbReference>
<keyword evidence="1" id="KW-0678">Repressor</keyword>
<dbReference type="InterPro" id="IPR009061">
    <property type="entry name" value="DNA-bd_dom_put_sf"/>
</dbReference>
<dbReference type="Proteomes" id="UP001139411">
    <property type="component" value="Unassembled WGS sequence"/>
</dbReference>
<dbReference type="SUPFAM" id="SSF46955">
    <property type="entry name" value="Putative DNA-binding domain"/>
    <property type="match status" value="1"/>
</dbReference>
<dbReference type="CDD" id="cd01104">
    <property type="entry name" value="HTH_MlrA-CarA"/>
    <property type="match status" value="1"/>
</dbReference>
<feature type="domain" description="HTH merR-type" evidence="5">
    <location>
        <begin position="3"/>
        <end position="72"/>
    </location>
</feature>
<dbReference type="InterPro" id="IPR047057">
    <property type="entry name" value="MerR_fam"/>
</dbReference>
<dbReference type="InterPro" id="IPR003759">
    <property type="entry name" value="Cbl-bd_cap"/>
</dbReference>
<protein>
    <submittedName>
        <fullName evidence="6">MerR family transcriptional regulator</fullName>
    </submittedName>
</protein>
<evidence type="ECO:0000259" key="5">
    <source>
        <dbReference type="PROSITE" id="PS50937"/>
    </source>
</evidence>
<keyword evidence="4" id="KW-0804">Transcription</keyword>
<comment type="caution">
    <text evidence="6">The sequence shown here is derived from an EMBL/GenBank/DDBJ whole genome shotgun (WGS) entry which is preliminary data.</text>
</comment>
<dbReference type="EMBL" id="JAKFFV010000002">
    <property type="protein sequence ID" value="MCF2496856.1"/>
    <property type="molecule type" value="Genomic_DNA"/>
</dbReference>
<keyword evidence="3" id="KW-0238">DNA-binding</keyword>
<dbReference type="PANTHER" id="PTHR30204">
    <property type="entry name" value="REDOX-CYCLING DRUG-SENSING TRANSCRIPTIONAL ACTIVATOR SOXR"/>
    <property type="match status" value="1"/>
</dbReference>
<dbReference type="InterPro" id="IPR000551">
    <property type="entry name" value="MerR-type_HTH_dom"/>
</dbReference>
<dbReference type="PROSITE" id="PS50937">
    <property type="entry name" value="HTH_MERR_2"/>
    <property type="match status" value="1"/>
</dbReference>
<dbReference type="Gene3D" id="1.10.1240.10">
    <property type="entry name" value="Methionine synthase domain"/>
    <property type="match status" value="1"/>
</dbReference>
<gene>
    <name evidence="6" type="ORF">L0661_00960</name>
</gene>
<evidence type="ECO:0000256" key="2">
    <source>
        <dbReference type="ARBA" id="ARBA00023015"/>
    </source>
</evidence>
<organism evidence="6 7">
    <name type="scientific">Dyadobacter chenhuakuii</name>
    <dbReference type="NCBI Taxonomy" id="2909339"/>
    <lineage>
        <taxon>Bacteria</taxon>
        <taxon>Pseudomonadati</taxon>
        <taxon>Bacteroidota</taxon>
        <taxon>Cytophagia</taxon>
        <taxon>Cytophagales</taxon>
        <taxon>Spirosomataceae</taxon>
        <taxon>Dyadobacter</taxon>
    </lineage>
</organism>
<dbReference type="PANTHER" id="PTHR30204:SF69">
    <property type="entry name" value="MERR-FAMILY TRANSCRIPTIONAL REGULATOR"/>
    <property type="match status" value="1"/>
</dbReference>
<dbReference type="AlphaFoldDB" id="A0A9X1TZ36"/>
<dbReference type="SUPFAM" id="SSF52242">
    <property type="entry name" value="Cobalamin (vitamin B12)-binding domain"/>
    <property type="match status" value="1"/>
</dbReference>
<dbReference type="InterPro" id="IPR036724">
    <property type="entry name" value="Cobalamin-bd_sf"/>
</dbReference>
<dbReference type="Gene3D" id="1.10.1660.10">
    <property type="match status" value="1"/>
</dbReference>
<accession>A0A9X1TZ36</accession>
<evidence type="ECO:0000313" key="6">
    <source>
        <dbReference type="EMBL" id="MCF2496856.1"/>
    </source>
</evidence>
<dbReference type="GO" id="GO:0003677">
    <property type="term" value="F:DNA binding"/>
    <property type="evidence" value="ECO:0007669"/>
    <property type="project" value="UniProtKB-KW"/>
</dbReference>
<dbReference type="InterPro" id="IPR036594">
    <property type="entry name" value="Meth_synthase_dom"/>
</dbReference>
<dbReference type="GO" id="GO:0003700">
    <property type="term" value="F:DNA-binding transcription factor activity"/>
    <property type="evidence" value="ECO:0007669"/>
    <property type="project" value="InterPro"/>
</dbReference>
<evidence type="ECO:0000256" key="1">
    <source>
        <dbReference type="ARBA" id="ARBA00022491"/>
    </source>
</evidence>
<evidence type="ECO:0000256" key="4">
    <source>
        <dbReference type="ARBA" id="ARBA00023163"/>
    </source>
</evidence>
<sequence length="305" mass="34879">MSSYSIKDLERISNMKAHTIRIWEQRYGLLEPDRTDTNIRSYNDDQVKKLLNVCTLLDRGMKISKIGKLSKSEMASEIEKVIHDSFQGDVHVEAIINQALIAITTFNVPLFDEIFSNAVKKFGLKKTYIKILYPLLVRTGLMWVKDDLLPSQEHFLSNLIRQKLFAAIDALPVATHADQKWILFLNEEEDHEIGLLFAYYMIRQMGKEVVYLGARVPFRDLSPVILGCEPTHAYSFFVRNQFDDQIETLLGNLRTEFPQINVCVSGGSEKLKKIASKKGVNLIETIENLTDILISPNAQRTTTQI</sequence>
<evidence type="ECO:0000256" key="3">
    <source>
        <dbReference type="ARBA" id="ARBA00023125"/>
    </source>
</evidence>
<dbReference type="GO" id="GO:0046872">
    <property type="term" value="F:metal ion binding"/>
    <property type="evidence" value="ECO:0007669"/>
    <property type="project" value="InterPro"/>
</dbReference>
<dbReference type="Pfam" id="PF02607">
    <property type="entry name" value="B12-binding_2"/>
    <property type="match status" value="1"/>
</dbReference>
<dbReference type="RefSeq" id="WP_235176476.1">
    <property type="nucleotide sequence ID" value="NZ_JAKFFV010000002.1"/>
</dbReference>
<reference evidence="6" key="1">
    <citation type="submission" date="2022-01" db="EMBL/GenBank/DDBJ databases">
        <title>Novel species in genus Dyadobacter.</title>
        <authorList>
            <person name="Ma C."/>
        </authorList>
    </citation>
    <scope>NUCLEOTIDE SEQUENCE</scope>
    <source>
        <strain evidence="6">CY357</strain>
    </source>
</reference>
<proteinExistence type="predicted"/>
<keyword evidence="2" id="KW-0805">Transcription regulation</keyword>
<evidence type="ECO:0000313" key="7">
    <source>
        <dbReference type="Proteomes" id="UP001139411"/>
    </source>
</evidence>